<feature type="transmembrane region" description="Helical" evidence="1">
    <location>
        <begin position="21"/>
        <end position="39"/>
    </location>
</feature>
<gene>
    <name evidence="3" type="ORF">NCTC10738_01395</name>
    <name evidence="2" type="ORF">TUM17379_40460</name>
</gene>
<feature type="transmembrane region" description="Helical" evidence="1">
    <location>
        <begin position="171"/>
        <end position="193"/>
    </location>
</feature>
<keyword evidence="1" id="KW-0472">Membrane</keyword>
<keyword evidence="4" id="KW-1185">Reference proteome</keyword>
<dbReference type="EMBL" id="UGYO01000001">
    <property type="protein sequence ID" value="SUI58345.1"/>
    <property type="molecule type" value="Genomic_DNA"/>
</dbReference>
<dbReference type="STRING" id="38313.GCA_000947195_04178"/>
<dbReference type="GeneID" id="93811157"/>
<dbReference type="EMBL" id="AP024613">
    <property type="protein sequence ID" value="BCV47028.1"/>
    <property type="molecule type" value="Genomic_DNA"/>
</dbReference>
<feature type="transmembrane region" description="Helical" evidence="1">
    <location>
        <begin position="205"/>
        <end position="226"/>
    </location>
</feature>
<name>A0A2T3GZE2_9GAMM</name>
<keyword evidence="1" id="KW-0812">Transmembrane</keyword>
<feature type="transmembrane region" description="Helical" evidence="1">
    <location>
        <begin position="128"/>
        <end position="150"/>
    </location>
</feature>
<accession>A0A2T3GZE2</accession>
<reference evidence="2" key="2">
    <citation type="submission" date="2021-05" db="EMBL/GenBank/DDBJ databases">
        <title>Molecular characterization for Shewanella algae harboring chromosomal blaOXA-55-like strains isolated from clinical and environment sample.</title>
        <authorList>
            <person name="Ohama Y."/>
            <person name="Aoki K."/>
            <person name="Harada S."/>
            <person name="Moriya K."/>
            <person name="Ishii Y."/>
            <person name="Tateda K."/>
        </authorList>
    </citation>
    <scope>NUCLEOTIDE SEQUENCE</scope>
    <source>
        <strain evidence="2">TUM17379</strain>
    </source>
</reference>
<protein>
    <submittedName>
        <fullName evidence="2">Membrane protein</fullName>
    </submittedName>
</protein>
<dbReference type="AlphaFoldDB" id="A0A2T3GZE2"/>
<organism evidence="3 4">
    <name type="scientific">Shewanella algae</name>
    <dbReference type="NCBI Taxonomy" id="38313"/>
    <lineage>
        <taxon>Bacteria</taxon>
        <taxon>Pseudomonadati</taxon>
        <taxon>Pseudomonadota</taxon>
        <taxon>Gammaproteobacteria</taxon>
        <taxon>Alteromonadales</taxon>
        <taxon>Shewanellaceae</taxon>
        <taxon>Shewanella</taxon>
    </lineage>
</organism>
<accession>A0A379ZAR8</accession>
<evidence type="ECO:0000313" key="2">
    <source>
        <dbReference type="EMBL" id="BCV47028.1"/>
    </source>
</evidence>
<evidence type="ECO:0000313" key="4">
    <source>
        <dbReference type="Proteomes" id="UP000254069"/>
    </source>
</evidence>
<reference evidence="3 4" key="1">
    <citation type="submission" date="2018-06" db="EMBL/GenBank/DDBJ databases">
        <authorList>
            <consortium name="Pathogen Informatics"/>
            <person name="Doyle S."/>
        </authorList>
    </citation>
    <scope>NUCLEOTIDE SEQUENCE [LARGE SCALE GENOMIC DNA]</scope>
    <source>
        <strain evidence="3 4">NCTC10738</strain>
    </source>
</reference>
<evidence type="ECO:0000313" key="3">
    <source>
        <dbReference type="EMBL" id="SUI58345.1"/>
    </source>
</evidence>
<sequence length="234" mass="25270">MSLSAILTEAYNFFRNHIVQLAMLTVPLLLLQVGIQMWLGAELLNADPENPQFGTPHMLAVIALMVIFSVLIAALTLFMELRTEGMQPSTGQVLKSSLAFVPGLMLAGVFSGMAIAAPTMILAAIGPIWILGMGISLYLFARLAFVNFMVVVERMSPLQAIKASFEFSSGLTGTTILVLLSYFPLLLIGSVLSQLGQAGGMPLQLVVDTFVAFIGLFVNVALFRLYRVARKGRA</sequence>
<dbReference type="KEGG" id="salg:BS332_08630"/>
<dbReference type="Proteomes" id="UP000254069">
    <property type="component" value="Unassembled WGS sequence"/>
</dbReference>
<feature type="transmembrane region" description="Helical" evidence="1">
    <location>
        <begin position="59"/>
        <end position="78"/>
    </location>
</feature>
<feature type="transmembrane region" description="Helical" evidence="1">
    <location>
        <begin position="98"/>
        <end position="122"/>
    </location>
</feature>
<dbReference type="Proteomes" id="UP000825078">
    <property type="component" value="Chromosome"/>
</dbReference>
<keyword evidence="1" id="KW-1133">Transmembrane helix</keyword>
<proteinExistence type="predicted"/>
<evidence type="ECO:0000256" key="1">
    <source>
        <dbReference type="SAM" id="Phobius"/>
    </source>
</evidence>
<dbReference type="RefSeq" id="WP_025888906.1">
    <property type="nucleotide sequence ID" value="NZ_AP024609.1"/>
</dbReference>